<sequence>MNVDPLSGLIALRTKGLSILNRVTDTDTDWTHVANPGNYLATFPIKYVDPTSRIVPEADVSSQRGRHIHVARSGPALRNARIFQDEILLQQHLIWRQAERVAWRPGLNFLHFPTDKRLRPVYLPANNHPVC</sequence>
<evidence type="ECO:0000313" key="2">
    <source>
        <dbReference type="Proteomes" id="UP001429354"/>
    </source>
</evidence>
<dbReference type="EMBL" id="QOVG01000005">
    <property type="protein sequence ID" value="NDK39026.1"/>
    <property type="molecule type" value="Genomic_DNA"/>
</dbReference>
<proteinExistence type="predicted"/>
<keyword evidence="2" id="KW-1185">Reference proteome</keyword>
<protein>
    <submittedName>
        <fullName evidence="1">Uncharacterized protein</fullName>
    </submittedName>
</protein>
<dbReference type="Proteomes" id="UP001429354">
    <property type="component" value="Unassembled WGS sequence"/>
</dbReference>
<evidence type="ECO:0000313" key="1">
    <source>
        <dbReference type="EMBL" id="NDK39026.1"/>
    </source>
</evidence>
<comment type="caution">
    <text evidence="1">The sequence shown here is derived from an EMBL/GenBank/DDBJ whole genome shotgun (WGS) entry which is preliminary data.</text>
</comment>
<reference evidence="1 2" key="1">
    <citation type="submission" date="2018-07" db="EMBL/GenBank/DDBJ databases">
        <title>Whole genome Sequencing of Pseudoxanthomonas gei KCTC 32298 (T).</title>
        <authorList>
            <person name="Kumar S."/>
            <person name="Bansal K."/>
            <person name="Kaur A."/>
            <person name="Patil P."/>
            <person name="Sharma S."/>
            <person name="Patil P.B."/>
        </authorList>
    </citation>
    <scope>NUCLEOTIDE SEQUENCE [LARGE SCALE GENOMIC DNA]</scope>
    <source>
        <strain evidence="1 2">KCTC 32298</strain>
    </source>
</reference>
<gene>
    <name evidence="1" type="ORF">DT603_09255</name>
</gene>
<accession>A0ABX0AHN1</accession>
<name>A0ABX0AHN1_9GAMM</name>
<organism evidence="1 2">
    <name type="scientific">Pseudoxanthomonas gei</name>
    <dbReference type="NCBI Taxonomy" id="1383030"/>
    <lineage>
        <taxon>Bacteria</taxon>
        <taxon>Pseudomonadati</taxon>
        <taxon>Pseudomonadota</taxon>
        <taxon>Gammaproteobacteria</taxon>
        <taxon>Lysobacterales</taxon>
        <taxon>Lysobacteraceae</taxon>
        <taxon>Pseudoxanthomonas</taxon>
    </lineage>
</organism>